<comment type="caution">
    <text evidence="3">The sequence shown here is derived from an EMBL/GenBank/DDBJ whole genome shotgun (WGS) entry which is preliminary data.</text>
</comment>
<evidence type="ECO:0008006" key="4">
    <source>
        <dbReference type="Google" id="ProtNLM"/>
    </source>
</evidence>
<keyword evidence="2" id="KW-1133">Transmembrane helix</keyword>
<dbReference type="AlphaFoldDB" id="A0A6G4A668"/>
<evidence type="ECO:0000256" key="1">
    <source>
        <dbReference type="SAM" id="MobiDB-lite"/>
    </source>
</evidence>
<organism evidence="3">
    <name type="scientific">Paenibacillus sp. SYP-B3998</name>
    <dbReference type="NCBI Taxonomy" id="2678564"/>
    <lineage>
        <taxon>Bacteria</taxon>
        <taxon>Bacillati</taxon>
        <taxon>Bacillota</taxon>
        <taxon>Bacilli</taxon>
        <taxon>Bacillales</taxon>
        <taxon>Paenibacillaceae</taxon>
        <taxon>Paenibacillus</taxon>
    </lineage>
</organism>
<feature type="transmembrane region" description="Helical" evidence="2">
    <location>
        <begin position="579"/>
        <end position="603"/>
    </location>
</feature>
<protein>
    <recommendedName>
        <fullName evidence="4">Gp5/Type VI secretion system Vgr protein OB-fold domain-containing protein</fullName>
    </recommendedName>
</protein>
<dbReference type="Gene3D" id="2.30.110.50">
    <property type="match status" value="1"/>
</dbReference>
<feature type="transmembrane region" description="Helical" evidence="2">
    <location>
        <begin position="536"/>
        <end position="558"/>
    </location>
</feature>
<feature type="compositionally biased region" description="Basic and acidic residues" evidence="1">
    <location>
        <begin position="678"/>
        <end position="691"/>
    </location>
</feature>
<dbReference type="RefSeq" id="WP_163953949.1">
    <property type="nucleotide sequence ID" value="NZ_JAAIKC010000024.1"/>
</dbReference>
<sequence>MTGFHNLRIRSPYPIKTIEDIRMSCQLNDHGRLYVKGIVDDSIQFQSVLVATGEDEIELYETDGQQENTLFKGLVTGIQTRNSGGTYTIEVEGLSGSFRLDAEEKSRSFQNGGLTYSALLKEIIKEYPSYNVVESVGAGIKVERATFQYKETDWELIKRLASELQSVIVCDILESSPRFYFGLPQGTSHTIPEDQPYTASKNLSAFHRAGGYAAGFHDTDFFYYDIESALKYELGDEIGFRNKRLYVSSMKAAMEGGLLRYTYRLSRLEGIRQEPLPNSRLKGISLEGKVLEVKGEKVRLHLDIDSEQPKSKAHWFPFSPPTGNMMYCMPQVGTHASLYFPDATGDKAMVVGAVRKNGSSNAKTGDPSKRYFGTEHGSELELAPTAINIVGGSKQPLKLSFDDAIGVTMTSHKKLVLNAGEGISLYTPKRIVIQAQSQLMAKKMGALSGFSVEGEYHFLGGNVRVAGTTKTSYTVYNDEPQVGQAPKAEVKQEETTEKKSKFGWGKLLLAAVAVVAVVVVVVAVVAVSVATFGAGAVIGAALLGAAFGAIGGIAGTMASDKANNTQSSLSTYLINAGKGALIGAVCGAIFGPGGGAVTSSLVAQTTRQLVQGIGTAMFSGGAANYTDYVLNEVWDGRTPDGGRAVEAFKNGALFGGIFAAATPWLLKAFGVKQILPPDKNRTGSGKGEKGSPPKPPKTNEGQQWRPSVRVTPALATPQGIKFSMGNRIETKPLPKTSVQKNYIKEMERVEKEAAEKAVKGTGKVSKLSHEEFQELVTLLKGRNLSRDMIKEIKEGCDKGLFAIEKISEGRARYKIDVLGADGKPTTTVYLDEYGKTVSMNWTVGPPGKRGSGYSRAPKVEGHEKGHIKSVYEGSLDNAVEDSPLNIIPQTRPVNDPKVKAFEKYRGDECQGETVITDILDNPPGYVRVRLPGKNIDVTYNPSSTKARDWPNDWFTETGPFD</sequence>
<evidence type="ECO:0000313" key="3">
    <source>
        <dbReference type="EMBL" id="NEW09788.1"/>
    </source>
</evidence>
<evidence type="ECO:0000256" key="2">
    <source>
        <dbReference type="SAM" id="Phobius"/>
    </source>
</evidence>
<dbReference type="EMBL" id="JAAIKC010000024">
    <property type="protein sequence ID" value="NEW09788.1"/>
    <property type="molecule type" value="Genomic_DNA"/>
</dbReference>
<name>A0A6G4A668_9BACL</name>
<feature type="transmembrane region" description="Helical" evidence="2">
    <location>
        <begin position="507"/>
        <end position="530"/>
    </location>
</feature>
<gene>
    <name evidence="3" type="ORF">GK047_28110</name>
</gene>
<reference evidence="3" key="1">
    <citation type="submission" date="2020-02" db="EMBL/GenBank/DDBJ databases">
        <authorList>
            <person name="Shen X.-R."/>
            <person name="Zhang Y.-X."/>
        </authorList>
    </citation>
    <scope>NUCLEOTIDE SEQUENCE</scope>
    <source>
        <strain evidence="3">SYP-B3998</strain>
    </source>
</reference>
<feature type="region of interest" description="Disordered" evidence="1">
    <location>
        <begin position="676"/>
        <end position="710"/>
    </location>
</feature>
<proteinExistence type="predicted"/>
<dbReference type="SUPFAM" id="SSF69279">
    <property type="entry name" value="Phage tail proteins"/>
    <property type="match status" value="1"/>
</dbReference>
<dbReference type="Gene3D" id="3.55.50.10">
    <property type="entry name" value="Baseplate protein-like domains"/>
    <property type="match status" value="1"/>
</dbReference>
<keyword evidence="2" id="KW-0812">Transmembrane</keyword>
<keyword evidence="2" id="KW-0472">Membrane</keyword>
<accession>A0A6G4A668</accession>